<evidence type="ECO:0000256" key="1">
    <source>
        <dbReference type="SAM" id="Phobius"/>
    </source>
</evidence>
<dbReference type="AlphaFoldDB" id="A0A0L0FQX3"/>
<feature type="transmembrane region" description="Helical" evidence="1">
    <location>
        <begin position="252"/>
        <end position="271"/>
    </location>
</feature>
<keyword evidence="1" id="KW-1133">Transmembrane helix</keyword>
<name>A0A0L0FQX3_9EUKA</name>
<protein>
    <recommendedName>
        <fullName evidence="4">G-protein coupled receptors family 3 profile domain-containing protein</fullName>
    </recommendedName>
</protein>
<feature type="transmembrane region" description="Helical" evidence="1">
    <location>
        <begin position="291"/>
        <end position="309"/>
    </location>
</feature>
<feature type="transmembrane region" description="Helical" evidence="1">
    <location>
        <begin position="107"/>
        <end position="130"/>
    </location>
</feature>
<feature type="transmembrane region" description="Helical" evidence="1">
    <location>
        <begin position="218"/>
        <end position="240"/>
    </location>
</feature>
<proteinExistence type="predicted"/>
<feature type="transmembrane region" description="Helical" evidence="1">
    <location>
        <begin position="176"/>
        <end position="197"/>
    </location>
</feature>
<keyword evidence="1" id="KW-0812">Transmembrane</keyword>
<feature type="transmembrane region" description="Helical" evidence="1">
    <location>
        <begin position="142"/>
        <end position="164"/>
    </location>
</feature>
<keyword evidence="3" id="KW-1185">Reference proteome</keyword>
<feature type="transmembrane region" description="Helical" evidence="1">
    <location>
        <begin position="329"/>
        <end position="355"/>
    </location>
</feature>
<keyword evidence="1" id="KW-0472">Membrane</keyword>
<reference evidence="2 3" key="1">
    <citation type="submission" date="2011-02" db="EMBL/GenBank/DDBJ databases">
        <title>The Genome Sequence of Sphaeroforma arctica JP610.</title>
        <authorList>
            <consortium name="The Broad Institute Genome Sequencing Platform"/>
            <person name="Russ C."/>
            <person name="Cuomo C."/>
            <person name="Young S.K."/>
            <person name="Zeng Q."/>
            <person name="Gargeya S."/>
            <person name="Alvarado L."/>
            <person name="Berlin A."/>
            <person name="Chapman S.B."/>
            <person name="Chen Z."/>
            <person name="Freedman E."/>
            <person name="Gellesch M."/>
            <person name="Goldberg J."/>
            <person name="Griggs A."/>
            <person name="Gujja S."/>
            <person name="Heilman E."/>
            <person name="Heiman D."/>
            <person name="Howarth C."/>
            <person name="Mehta T."/>
            <person name="Neiman D."/>
            <person name="Pearson M."/>
            <person name="Roberts A."/>
            <person name="Saif S."/>
            <person name="Shea T."/>
            <person name="Shenoy N."/>
            <person name="Sisk P."/>
            <person name="Stolte C."/>
            <person name="Sykes S."/>
            <person name="White J."/>
            <person name="Yandava C."/>
            <person name="Burger G."/>
            <person name="Gray M.W."/>
            <person name="Holland P.W.H."/>
            <person name="King N."/>
            <person name="Lang F.B.F."/>
            <person name="Roger A.J."/>
            <person name="Ruiz-Trillo I."/>
            <person name="Haas B."/>
            <person name="Nusbaum C."/>
            <person name="Birren B."/>
        </authorList>
    </citation>
    <scope>NUCLEOTIDE SEQUENCE [LARGE SCALE GENOMIC DNA]</scope>
    <source>
        <strain evidence="2 3">JP610</strain>
    </source>
</reference>
<dbReference type="GeneID" id="25908933"/>
<dbReference type="Proteomes" id="UP000054560">
    <property type="component" value="Unassembled WGS sequence"/>
</dbReference>
<organism evidence="2 3">
    <name type="scientific">Sphaeroforma arctica JP610</name>
    <dbReference type="NCBI Taxonomy" id="667725"/>
    <lineage>
        <taxon>Eukaryota</taxon>
        <taxon>Ichthyosporea</taxon>
        <taxon>Ichthyophonida</taxon>
        <taxon>Sphaeroforma</taxon>
    </lineage>
</organism>
<evidence type="ECO:0000313" key="3">
    <source>
        <dbReference type="Proteomes" id="UP000054560"/>
    </source>
</evidence>
<feature type="transmembrane region" description="Helical" evidence="1">
    <location>
        <begin position="71"/>
        <end position="92"/>
    </location>
</feature>
<dbReference type="RefSeq" id="XP_014153067.1">
    <property type="nucleotide sequence ID" value="XM_014297592.1"/>
</dbReference>
<evidence type="ECO:0000313" key="2">
    <source>
        <dbReference type="EMBL" id="KNC79165.1"/>
    </source>
</evidence>
<gene>
    <name evidence="2" type="ORF">SARC_08429</name>
</gene>
<evidence type="ECO:0008006" key="4">
    <source>
        <dbReference type="Google" id="ProtNLM"/>
    </source>
</evidence>
<sequence length="420" mass="46174">MQGTDLAQSVQPIYSNNGSISEGAIEAYEPIERSGIPTTIGEEEGVGIIGTLRNIRKNQSVTGVEYNTISFWLFLCSLTFNGVVIGVIYYFVDSRTFLIQDDHNVAFYGTLGVSLLTLLEIITSAGYCIYKRSEPLPKSRLTAHLAVQCASLTTLTILTCVVTVDYLRIITVPEAVKITLIAVRWLAIGVSLGALVARQRLMYIIFSSSIKVRRNAQRVYLGTISFCTFICVIMLIPFVIIYMADDGMYRKWALLPLAILSCFSLVVLLLYTYKTKATPVFSDTRSNVRIALVLCIALVVSYVVGRLVLAPEPSEVTLETKMSFVLLPAFLGLFSVCVVVNELFGTIALITYLGYDLRGGIDPLRRDNATSQVALPQEVSEIARTARIVDDEKKSMNGVRSSIVPAQDTKSCTNASYADV</sequence>
<accession>A0A0L0FQX3</accession>
<dbReference type="EMBL" id="KQ242353">
    <property type="protein sequence ID" value="KNC79165.1"/>
    <property type="molecule type" value="Genomic_DNA"/>
</dbReference>